<name>A0AAD6WM83_9AGAR</name>
<dbReference type="AlphaFoldDB" id="A0AAD6WM83"/>
<gene>
    <name evidence="1" type="ORF">C8F04DRAFT_1405521</name>
</gene>
<keyword evidence="2" id="KW-1185">Reference proteome</keyword>
<dbReference type="EMBL" id="JARJCM010000378">
    <property type="protein sequence ID" value="KAJ7017797.1"/>
    <property type="molecule type" value="Genomic_DNA"/>
</dbReference>
<evidence type="ECO:0000313" key="1">
    <source>
        <dbReference type="EMBL" id="KAJ7017797.1"/>
    </source>
</evidence>
<proteinExistence type="predicted"/>
<reference evidence="1" key="1">
    <citation type="submission" date="2023-03" db="EMBL/GenBank/DDBJ databases">
        <title>Massive genome expansion in bonnet fungi (Mycena s.s.) driven by repeated elements and novel gene families across ecological guilds.</title>
        <authorList>
            <consortium name="Lawrence Berkeley National Laboratory"/>
            <person name="Harder C.B."/>
            <person name="Miyauchi S."/>
            <person name="Viragh M."/>
            <person name="Kuo A."/>
            <person name="Thoen E."/>
            <person name="Andreopoulos B."/>
            <person name="Lu D."/>
            <person name="Skrede I."/>
            <person name="Drula E."/>
            <person name="Henrissat B."/>
            <person name="Morin E."/>
            <person name="Kohler A."/>
            <person name="Barry K."/>
            <person name="LaButti K."/>
            <person name="Morin E."/>
            <person name="Salamov A."/>
            <person name="Lipzen A."/>
            <person name="Mereny Z."/>
            <person name="Hegedus B."/>
            <person name="Baldrian P."/>
            <person name="Stursova M."/>
            <person name="Weitz H."/>
            <person name="Taylor A."/>
            <person name="Grigoriev I.V."/>
            <person name="Nagy L.G."/>
            <person name="Martin F."/>
            <person name="Kauserud H."/>
        </authorList>
    </citation>
    <scope>NUCLEOTIDE SEQUENCE</scope>
    <source>
        <strain evidence="1">CBHHK200</strain>
    </source>
</reference>
<accession>A0AAD6WM83</accession>
<dbReference type="Proteomes" id="UP001218188">
    <property type="component" value="Unassembled WGS sequence"/>
</dbReference>
<comment type="caution">
    <text evidence="1">The sequence shown here is derived from an EMBL/GenBank/DDBJ whole genome shotgun (WGS) entry which is preliminary data.</text>
</comment>
<evidence type="ECO:0000313" key="2">
    <source>
        <dbReference type="Proteomes" id="UP001218188"/>
    </source>
</evidence>
<sequence length="216" mass="23666">MRHWHGARASSLPPLEQPFGPRAFAVGAAGRCLQCKNKNDNTKYYKAEVWANLPTTGAIRGGVDLPSRLVAFSRFNVRLQAGSTMRIVILLPLPFGHVPGLGSGSLAHAFHDLHASPCAHVPAGMYALESIPEVARYQRGLHVRWRKPRRQFRQPRSRCRAARVIVEQAVLITSEDKTMAGTFIGRVNGRIDADACMAPVWFAFIASAAGRGCATR</sequence>
<protein>
    <submittedName>
        <fullName evidence="1">Uncharacterized protein</fullName>
    </submittedName>
</protein>
<organism evidence="1 2">
    <name type="scientific">Mycena alexandri</name>
    <dbReference type="NCBI Taxonomy" id="1745969"/>
    <lineage>
        <taxon>Eukaryota</taxon>
        <taxon>Fungi</taxon>
        <taxon>Dikarya</taxon>
        <taxon>Basidiomycota</taxon>
        <taxon>Agaricomycotina</taxon>
        <taxon>Agaricomycetes</taxon>
        <taxon>Agaricomycetidae</taxon>
        <taxon>Agaricales</taxon>
        <taxon>Marasmiineae</taxon>
        <taxon>Mycenaceae</taxon>
        <taxon>Mycena</taxon>
    </lineage>
</organism>